<organism evidence="2 3">
    <name type="scientific">Streptomyces xanthochromogenes</name>
    <dbReference type="NCBI Taxonomy" id="67384"/>
    <lineage>
        <taxon>Bacteria</taxon>
        <taxon>Bacillati</taxon>
        <taxon>Actinomycetota</taxon>
        <taxon>Actinomycetes</taxon>
        <taxon>Kitasatosporales</taxon>
        <taxon>Streptomycetaceae</taxon>
        <taxon>Streptomyces</taxon>
    </lineage>
</organism>
<accession>A0ABQ2ZH02</accession>
<dbReference type="EMBL" id="BMUU01000001">
    <property type="protein sequence ID" value="GGY12951.1"/>
    <property type="molecule type" value="Genomic_DNA"/>
</dbReference>
<feature type="chain" id="PRO_5046338735" description="Secreted protein" evidence="1">
    <location>
        <begin position="31"/>
        <end position="128"/>
    </location>
</feature>
<evidence type="ECO:0000313" key="3">
    <source>
        <dbReference type="Proteomes" id="UP000600946"/>
    </source>
</evidence>
<protein>
    <recommendedName>
        <fullName evidence="4">Secreted protein</fullName>
    </recommendedName>
</protein>
<reference evidence="3" key="1">
    <citation type="journal article" date="2019" name="Int. J. Syst. Evol. Microbiol.">
        <title>The Global Catalogue of Microorganisms (GCM) 10K type strain sequencing project: providing services to taxonomists for standard genome sequencing and annotation.</title>
        <authorList>
            <consortium name="The Broad Institute Genomics Platform"/>
            <consortium name="The Broad Institute Genome Sequencing Center for Infectious Disease"/>
            <person name="Wu L."/>
            <person name="Ma J."/>
        </authorList>
    </citation>
    <scope>NUCLEOTIDE SEQUENCE [LARGE SCALE GENOMIC DNA]</scope>
    <source>
        <strain evidence="3">JCM 4594</strain>
    </source>
</reference>
<name>A0ABQ2ZH02_9ACTN</name>
<evidence type="ECO:0008006" key="4">
    <source>
        <dbReference type="Google" id="ProtNLM"/>
    </source>
</evidence>
<sequence length="128" mass="13775">MRIGKRLAATTALLGALATAGVLTAAPASADVGIRLSNSLHNVGVYGYYNAGSTKVADDLIYAQNDGLDADCWSTDPKAQDLGNGNLWYHTIAEYHNTAGYAQYKYGWTYAYYVDRGAHKSNIPNCGY</sequence>
<feature type="signal peptide" evidence="1">
    <location>
        <begin position="1"/>
        <end position="30"/>
    </location>
</feature>
<gene>
    <name evidence="2" type="ORF">GCM10010326_00090</name>
</gene>
<evidence type="ECO:0000256" key="1">
    <source>
        <dbReference type="SAM" id="SignalP"/>
    </source>
</evidence>
<comment type="caution">
    <text evidence="2">The sequence shown here is derived from an EMBL/GenBank/DDBJ whole genome shotgun (WGS) entry which is preliminary data.</text>
</comment>
<dbReference type="Proteomes" id="UP000600946">
    <property type="component" value="Unassembled WGS sequence"/>
</dbReference>
<proteinExistence type="predicted"/>
<evidence type="ECO:0000313" key="2">
    <source>
        <dbReference type="EMBL" id="GGY12951.1"/>
    </source>
</evidence>
<keyword evidence="3" id="KW-1185">Reference proteome</keyword>
<keyword evidence="1" id="KW-0732">Signal</keyword>